<dbReference type="SUPFAM" id="SSF57863">
    <property type="entry name" value="ArfGap/RecO-like zinc finger"/>
    <property type="match status" value="1"/>
</dbReference>
<dbReference type="GO" id="GO:0005096">
    <property type="term" value="F:GTPase activator activity"/>
    <property type="evidence" value="ECO:0007669"/>
    <property type="project" value="UniProtKB-KW"/>
</dbReference>
<dbReference type="EMBL" id="CABVLU010000003">
    <property type="protein sequence ID" value="VVT54690.1"/>
    <property type="molecule type" value="Genomic_DNA"/>
</dbReference>
<dbReference type="InterPro" id="IPR001164">
    <property type="entry name" value="ArfGAP_dom"/>
</dbReference>
<keyword evidence="9" id="KW-1185">Reference proteome</keyword>
<dbReference type="GeneID" id="43583017"/>
<feature type="compositionally biased region" description="Low complexity" evidence="6">
    <location>
        <begin position="229"/>
        <end position="243"/>
    </location>
</feature>
<protein>
    <recommendedName>
        <fullName evidence="7">Arf-GAP domain-containing protein</fullName>
    </recommendedName>
</protein>
<feature type="region of interest" description="Disordered" evidence="6">
    <location>
        <begin position="151"/>
        <end position="243"/>
    </location>
</feature>
<reference evidence="8 9" key="1">
    <citation type="submission" date="2019-09" db="EMBL/GenBank/DDBJ databases">
        <authorList>
            <person name="Brejova B."/>
        </authorList>
    </citation>
    <scope>NUCLEOTIDE SEQUENCE [LARGE SCALE GENOMIC DNA]</scope>
</reference>
<dbReference type="GO" id="GO:0008270">
    <property type="term" value="F:zinc ion binding"/>
    <property type="evidence" value="ECO:0007669"/>
    <property type="project" value="UniProtKB-KW"/>
</dbReference>
<dbReference type="GO" id="GO:0048205">
    <property type="term" value="P:COPI coating of Golgi vesicle"/>
    <property type="evidence" value="ECO:0007669"/>
    <property type="project" value="TreeGrafter"/>
</dbReference>
<dbReference type="PANTHER" id="PTHR45686:SF4">
    <property type="entry name" value="ADP-RIBOSYLATION FACTOR GTPASE ACTIVATING PROTEIN 3, ISOFORM H"/>
    <property type="match status" value="1"/>
</dbReference>
<keyword evidence="1" id="KW-0343">GTPase activation</keyword>
<dbReference type="InterPro" id="IPR038508">
    <property type="entry name" value="ArfGAP_dom_sf"/>
</dbReference>
<dbReference type="InterPro" id="IPR037278">
    <property type="entry name" value="ARFGAP/RecO"/>
</dbReference>
<feature type="region of interest" description="Disordered" evidence="6">
    <location>
        <begin position="265"/>
        <end position="366"/>
    </location>
</feature>
<dbReference type="SMART" id="SM00105">
    <property type="entry name" value="ArfGap"/>
    <property type="match status" value="1"/>
</dbReference>
<evidence type="ECO:0000259" key="7">
    <source>
        <dbReference type="PROSITE" id="PS50115"/>
    </source>
</evidence>
<dbReference type="CDD" id="cd08831">
    <property type="entry name" value="ArfGap_ArfGap2_3_like"/>
    <property type="match status" value="1"/>
</dbReference>
<dbReference type="Gene3D" id="1.10.220.150">
    <property type="entry name" value="Arf GTPase activating protein"/>
    <property type="match status" value="1"/>
</dbReference>
<keyword evidence="2" id="KW-0479">Metal-binding</keyword>
<dbReference type="PANTHER" id="PTHR45686">
    <property type="entry name" value="ADP-RIBOSYLATION FACTOR GTPASE ACTIVATING PROTEIN 3, ISOFORM H-RELATED"/>
    <property type="match status" value="1"/>
</dbReference>
<evidence type="ECO:0000313" key="8">
    <source>
        <dbReference type="EMBL" id="VVT54690.1"/>
    </source>
</evidence>
<evidence type="ECO:0000256" key="2">
    <source>
        <dbReference type="ARBA" id="ARBA00022723"/>
    </source>
</evidence>
<dbReference type="AlphaFoldDB" id="A0A5E8BY92"/>
<organism evidence="8 9">
    <name type="scientific">Magnusiomyces paraingens</name>
    <dbReference type="NCBI Taxonomy" id="2606893"/>
    <lineage>
        <taxon>Eukaryota</taxon>
        <taxon>Fungi</taxon>
        <taxon>Dikarya</taxon>
        <taxon>Ascomycota</taxon>
        <taxon>Saccharomycotina</taxon>
        <taxon>Dipodascomycetes</taxon>
        <taxon>Dipodascales</taxon>
        <taxon>Dipodascaceae</taxon>
        <taxon>Magnusiomyces</taxon>
    </lineage>
</organism>
<evidence type="ECO:0000256" key="4">
    <source>
        <dbReference type="ARBA" id="ARBA00022833"/>
    </source>
</evidence>
<dbReference type="OrthoDB" id="983479at2759"/>
<feature type="compositionally biased region" description="Low complexity" evidence="6">
    <location>
        <begin position="300"/>
        <end position="318"/>
    </location>
</feature>
<feature type="compositionally biased region" description="Polar residues" evidence="6">
    <location>
        <begin position="182"/>
        <end position="215"/>
    </location>
</feature>
<evidence type="ECO:0000256" key="3">
    <source>
        <dbReference type="ARBA" id="ARBA00022771"/>
    </source>
</evidence>
<feature type="compositionally biased region" description="Low complexity" evidence="6">
    <location>
        <begin position="342"/>
        <end position="357"/>
    </location>
</feature>
<gene>
    <name evidence="8" type="ORF">SAPINGB_P004202</name>
</gene>
<dbReference type="Pfam" id="PF01412">
    <property type="entry name" value="ArfGap"/>
    <property type="match status" value="1"/>
</dbReference>
<dbReference type="Proteomes" id="UP000398389">
    <property type="component" value="Unassembled WGS sequence"/>
</dbReference>
<feature type="compositionally biased region" description="Low complexity" evidence="6">
    <location>
        <begin position="152"/>
        <end position="162"/>
    </location>
</feature>
<dbReference type="RefSeq" id="XP_031854808.1">
    <property type="nucleotide sequence ID" value="XM_031998917.1"/>
</dbReference>
<keyword evidence="4" id="KW-0862">Zinc</keyword>
<dbReference type="PROSITE" id="PS50115">
    <property type="entry name" value="ARFGAP"/>
    <property type="match status" value="1"/>
</dbReference>
<keyword evidence="3 5" id="KW-0863">Zinc-finger</keyword>
<feature type="domain" description="Arf-GAP" evidence="7">
    <location>
        <begin position="11"/>
        <end position="125"/>
    </location>
</feature>
<proteinExistence type="predicted"/>
<evidence type="ECO:0000256" key="5">
    <source>
        <dbReference type="PROSITE-ProRule" id="PRU00288"/>
    </source>
</evidence>
<dbReference type="GO" id="GO:0000139">
    <property type="term" value="C:Golgi membrane"/>
    <property type="evidence" value="ECO:0007669"/>
    <property type="project" value="GOC"/>
</dbReference>
<feature type="region of interest" description="Disordered" evidence="6">
    <location>
        <begin position="411"/>
        <end position="430"/>
    </location>
</feature>
<evidence type="ECO:0000313" key="9">
    <source>
        <dbReference type="Proteomes" id="UP000398389"/>
    </source>
</evidence>
<name>A0A5E8BY92_9ASCO</name>
<evidence type="ECO:0000256" key="1">
    <source>
        <dbReference type="ARBA" id="ARBA00022468"/>
    </source>
</evidence>
<accession>A0A5E8BY92</accession>
<dbReference type="PRINTS" id="PR00405">
    <property type="entry name" value="REVINTRACTNG"/>
</dbReference>
<evidence type="ECO:0000256" key="6">
    <source>
        <dbReference type="SAM" id="MobiDB-lite"/>
    </source>
</evidence>
<sequence length="475" mass="50322">MAEEDTIFSKEEVAPFFQKYAAVSANRKCFDCGTSNPTWSSTTFGILICYDCSSVHRNLGVHLSFVRSISLDDWSSSKLRTMRVGGNQAAREFFAKNGGSRFLTSGANATEKYSSPCAEKYKKELQRRVVLDIAKNPGDEALLFENIKLDDSPSQSSTQSATADDDDDFFSSWEKKKPTPPVSRSQTPISRTNSPLADSSSALPTKANGASTAQPTRVIPSSKPKASILSSRKTNSILSSKSSSGAKKLAVKKIATSDIDFEAAEREAKEEEETINKLGYNPNDPSSAPPSSSVNVKKLATASTSSSTSNASSGFSTTPSTTKEEAPKPIKLGFGQVSIPNSGASKSSSASSTRRSTPVPASDGSVVAKFGGQKAISSDQMFGRNNYDPAAAAEARTRLSAFGGATSISSSSYFGEDENAEGSNNRSGGDVSLESMAQDIAGRVRGIAGEDMSALRDALEQGATKLGGFMRDYLR</sequence>